<reference evidence="2" key="2">
    <citation type="submission" date="2022-04" db="EMBL/GenBank/DDBJ databases">
        <title>Genomic draft of R. solanacearum strain IPO1609, a phylotype IIB1/biovar 2/race 3 strain isolated from potato in Europe.</title>
        <authorList>
            <person name="Boucher C."/>
            <person name="Carrere S."/>
            <person name="Dossat C."/>
            <person name="Elbaz M."/>
            <person name="Genin S."/>
            <person name="Gouzy J."/>
            <person name="Prior P."/>
            <person name="Segurens B."/>
            <person name="Wincker P."/>
        </authorList>
    </citation>
    <scope>NUCLEOTIDE SEQUENCE</scope>
    <source>
        <strain evidence="2">IPO1609</strain>
    </source>
</reference>
<evidence type="ECO:0000313" key="3">
    <source>
        <dbReference type="Proteomes" id="UP000053470"/>
    </source>
</evidence>
<evidence type="ECO:0000256" key="1">
    <source>
        <dbReference type="SAM" id="MobiDB-lite"/>
    </source>
</evidence>
<name>A0A7U7JD94_RALSL</name>
<feature type="region of interest" description="Disordered" evidence="1">
    <location>
        <begin position="1"/>
        <end position="93"/>
    </location>
</feature>
<dbReference type="EMBL" id="LN651281">
    <property type="protein sequence ID" value="CEJ16762.1"/>
    <property type="molecule type" value="Genomic_DNA"/>
</dbReference>
<organism evidence="2 3">
    <name type="scientific">Ralstonia solanacearum IPO1609</name>
    <dbReference type="NCBI Taxonomy" id="564066"/>
    <lineage>
        <taxon>Bacteria</taxon>
        <taxon>Pseudomonadati</taxon>
        <taxon>Pseudomonadota</taxon>
        <taxon>Betaproteobacteria</taxon>
        <taxon>Burkholderiales</taxon>
        <taxon>Burkholderiaceae</taxon>
        <taxon>Ralstonia</taxon>
        <taxon>Ralstonia solanacearum species complex</taxon>
    </lineage>
</organism>
<protein>
    <submittedName>
        <fullName evidence="2">Type III effector protein</fullName>
    </submittedName>
</protein>
<feature type="region of interest" description="Disordered" evidence="1">
    <location>
        <begin position="239"/>
        <end position="261"/>
    </location>
</feature>
<feature type="compositionally biased region" description="Basic and acidic residues" evidence="1">
    <location>
        <begin position="186"/>
        <end position="195"/>
    </location>
</feature>
<accession>A0A7U7JD94</accession>
<dbReference type="Proteomes" id="UP000053470">
    <property type="component" value="Unassembled WGS sequence"/>
</dbReference>
<gene>
    <name evidence="2" type="ORF">RSIPO_04898</name>
</gene>
<feature type="compositionally biased region" description="Polar residues" evidence="1">
    <location>
        <begin position="252"/>
        <end position="261"/>
    </location>
</feature>
<feature type="compositionally biased region" description="Basic and acidic residues" evidence="1">
    <location>
        <begin position="239"/>
        <end position="251"/>
    </location>
</feature>
<feature type="region of interest" description="Disordered" evidence="1">
    <location>
        <begin position="489"/>
        <end position="517"/>
    </location>
</feature>
<feature type="region of interest" description="Disordered" evidence="1">
    <location>
        <begin position="596"/>
        <end position="627"/>
    </location>
</feature>
<proteinExistence type="predicted"/>
<sequence length="917" mass="98743">MPRAARTARETPLGALPSRRQRRESVAEAAARPSVRIGSAATATRSGANAGNTSPARARGRSSSPPANPSAGTGRTPAGPSGRRGQGFTGTYSPMDRVALHRFTYDQQRIAAQQTQQTRQRVRELNEFMASMRVNESSREPGQESTGTHHSTDHNALGILTPTDDRQRIATQQRVRELNEFMASMRAHESSREPGQESTGTHHSTDHNALGIPTPTDDRQRIATQQRVRELNEFMASMRAHESPREPRHEFSGTSQSTGGNTLNTPIGTGDHQDIEQGLANRQRVQELLDLTYLARANDPSGMPNQQALTDAVDMLIGMHDTDLTDLVGRNGFYVIEHLRDIGVLPSYQLAAPVQQAARNAHNDPEQLVRNLLALVTADPPLLPARHRSSSPSADRPAEAGETSAGPSGMPSQAVLTDAVGMLMGLHDVDLRDLAGSNALNVIEHLHDIQRLPSDRLAPRVRQAARDARNDPQQLVRSLLALVTADSPLLPARPRSTSSPVNRPAEAGGTSAGLSGMPSQAVLTDAVGMLMGLHDVDLRDLAGSNALNVIEHLHDIQRLPSDRLAPRVRQAARDARNDPQQLVLSLLALVTADSPLLPARPRSTSSPVNRPAEAGGTSAGPSGMPSQAVLTDAVGMLMGLHDVDLRDLAGSNALNVIEHLHDIQRLPSDRLAPRVRQAARDARNDPQQLVRSLLALVTADSPLLPARPRSTSSPVNRPAEAGGTSAGPLGMPSRELLNDVVGRLTMLRDRLAHRPDRPSEQLNIVGRVIEHLRSDQLAPVVQQAAREANNDPHRLVSYLLRWVAEDPSLLLPAHRPAEAGGASASASGMPSRVVLTDAVGMLMDLHDVDLRDLAGPNGLNVIEHLHDIQRLPSDRLAPRVRQAALDAHNDAEQLVRNLLALVTADSPLLPARPRSSS</sequence>
<evidence type="ECO:0000313" key="2">
    <source>
        <dbReference type="EMBL" id="CEJ16762.1"/>
    </source>
</evidence>
<reference evidence="2" key="1">
    <citation type="submission" date="2014-11" db="EMBL/GenBank/DDBJ databases">
        <authorList>
            <person name="Genoscope - CEA"/>
        </authorList>
    </citation>
    <scope>NUCLEOTIDE SEQUENCE</scope>
    <source>
        <strain evidence="2">IPO1609</strain>
    </source>
</reference>
<feature type="compositionally biased region" description="Low complexity" evidence="1">
    <location>
        <begin position="54"/>
        <end position="72"/>
    </location>
</feature>
<feature type="region of interest" description="Disordered" evidence="1">
    <location>
        <begin position="382"/>
        <end position="413"/>
    </location>
</feature>
<keyword evidence="3" id="KW-1185">Reference proteome</keyword>
<dbReference type="AlphaFoldDB" id="A0A7U7JD94"/>
<feature type="compositionally biased region" description="Polar residues" evidence="1">
    <location>
        <begin position="41"/>
        <end position="53"/>
    </location>
</feature>
<feature type="region of interest" description="Disordered" evidence="1">
    <location>
        <begin position="133"/>
        <end position="159"/>
    </location>
</feature>
<feature type="region of interest" description="Disordered" evidence="1">
    <location>
        <begin position="185"/>
        <end position="216"/>
    </location>
</feature>
<feature type="region of interest" description="Disordered" evidence="1">
    <location>
        <begin position="703"/>
        <end position="733"/>
    </location>
</feature>